<feature type="compositionally biased region" description="Basic residues" evidence="12">
    <location>
        <begin position="138"/>
        <end position="147"/>
    </location>
</feature>
<comment type="similarity">
    <text evidence="2">Belongs to the HD-ZIP homeobox family. Class IV subfamily.</text>
</comment>
<dbReference type="SUPFAM" id="SSF55961">
    <property type="entry name" value="Bet v1-like"/>
    <property type="match status" value="2"/>
</dbReference>
<dbReference type="PROSITE" id="PS50071">
    <property type="entry name" value="HOMEOBOX_2"/>
    <property type="match status" value="1"/>
</dbReference>
<proteinExistence type="inferred from homology"/>
<dbReference type="InterPro" id="IPR017970">
    <property type="entry name" value="Homeobox_CS"/>
</dbReference>
<evidence type="ECO:0000256" key="10">
    <source>
        <dbReference type="RuleBase" id="RU000682"/>
    </source>
</evidence>
<evidence type="ECO:0000313" key="16">
    <source>
        <dbReference type="Proteomes" id="UP000623129"/>
    </source>
</evidence>
<comment type="subcellular location">
    <subcellularLocation>
        <location evidence="1 9 10">Nucleus</location>
    </subcellularLocation>
</comment>
<keyword evidence="7" id="KW-0804">Transcription</keyword>
<dbReference type="GO" id="GO:0030154">
    <property type="term" value="P:cell differentiation"/>
    <property type="evidence" value="ECO:0007669"/>
    <property type="project" value="UniProtKB-ARBA"/>
</dbReference>
<feature type="coiled-coil region" evidence="11">
    <location>
        <begin position="198"/>
        <end position="228"/>
    </location>
</feature>
<evidence type="ECO:0000256" key="5">
    <source>
        <dbReference type="ARBA" id="ARBA00023125"/>
    </source>
</evidence>
<dbReference type="InterPro" id="IPR001356">
    <property type="entry name" value="HD"/>
</dbReference>
<evidence type="ECO:0000256" key="7">
    <source>
        <dbReference type="ARBA" id="ARBA00023163"/>
    </source>
</evidence>
<keyword evidence="8 9" id="KW-0539">Nucleus</keyword>
<feature type="DNA-binding region" description="Homeobox" evidence="9">
    <location>
        <begin position="141"/>
        <end position="200"/>
    </location>
</feature>
<dbReference type="GO" id="GO:0003677">
    <property type="term" value="F:DNA binding"/>
    <property type="evidence" value="ECO:0007669"/>
    <property type="project" value="UniProtKB-UniRule"/>
</dbReference>
<evidence type="ECO:0000256" key="2">
    <source>
        <dbReference type="ARBA" id="ARBA00006789"/>
    </source>
</evidence>
<organism evidence="15 16">
    <name type="scientific">Carex littledalei</name>
    <dbReference type="NCBI Taxonomy" id="544730"/>
    <lineage>
        <taxon>Eukaryota</taxon>
        <taxon>Viridiplantae</taxon>
        <taxon>Streptophyta</taxon>
        <taxon>Embryophyta</taxon>
        <taxon>Tracheophyta</taxon>
        <taxon>Spermatophyta</taxon>
        <taxon>Magnoliopsida</taxon>
        <taxon>Liliopsida</taxon>
        <taxon>Poales</taxon>
        <taxon>Cyperaceae</taxon>
        <taxon>Cyperoideae</taxon>
        <taxon>Cariceae</taxon>
        <taxon>Carex</taxon>
        <taxon>Carex subgen. Euthyceras</taxon>
    </lineage>
</organism>
<dbReference type="EMBL" id="SWLB01000013">
    <property type="protein sequence ID" value="KAF3330347.1"/>
    <property type="molecule type" value="Genomic_DNA"/>
</dbReference>
<dbReference type="Proteomes" id="UP000623129">
    <property type="component" value="Unassembled WGS sequence"/>
</dbReference>
<evidence type="ECO:0000256" key="3">
    <source>
        <dbReference type="ARBA" id="ARBA00023015"/>
    </source>
</evidence>
<dbReference type="PANTHER" id="PTHR45654:SF24">
    <property type="entry name" value="HOMEOBOX-LEUCINE ZIPPER PROTEIN GLABRA 2"/>
    <property type="match status" value="1"/>
</dbReference>
<name>A0A833R0B3_9POAL</name>
<dbReference type="SUPFAM" id="SSF46689">
    <property type="entry name" value="Homeodomain-like"/>
    <property type="match status" value="1"/>
</dbReference>
<feature type="domain" description="START" evidence="14">
    <location>
        <begin position="303"/>
        <end position="539"/>
    </location>
</feature>
<dbReference type="Gene3D" id="1.10.10.60">
    <property type="entry name" value="Homeodomain-like"/>
    <property type="match status" value="1"/>
</dbReference>
<dbReference type="SMART" id="SM00234">
    <property type="entry name" value="START"/>
    <property type="match status" value="1"/>
</dbReference>
<keyword evidence="16" id="KW-1185">Reference proteome</keyword>
<dbReference type="FunFam" id="3.30.530.20:FF:000026">
    <property type="entry name" value="Homeobox-leucine zipper protein GLABRA 2"/>
    <property type="match status" value="1"/>
</dbReference>
<sequence length="798" mass="88033">MEVFEALSFFTTNTAILLPSGQQTLPPESENNGGKQNMTVSYCFLPELFSHLGMAANDPQTKDFFSSPALSLSLAGVFRNAPKPREELEAGDEGTGGGGYEGEPAEISSENTGPRYQSDEAEVANGSGDEDATDGGNKKKRKKNYHRHTVEQIRVMEALFKESPHPDEKQRQQLSRQLGLSARQVKFWFQNRRTQIKAIQERHENSLLKSELDKLREENRAMREAINKTCCPSCGLATTSKDGGVTTEEQQLRIENVSLRAEIEKLRGIQGKTAEGTASPSSSCSMVSNNKTSGAPENYKGLFGLDKSRILEIAETAMDELIKMASSGEPLWVRSIETGRDILNYDEYLREFARGTRKDCLLWKAVEASRESGVVFLEMNHLVQAFLDVKQWKSLLPSMVAKAITLDVIHAGDSETKDGMVQLMFAELQMLTPLVPTRELYFIRYSKKLSAEKWAILDVSVDKIEQSIDTSLVKCRKNPSGCIIEDQANGLCKVTWVEHTEWQKSTIPAMYRSVVLGGQAFGARHWMATLQQQCERIVFCMATNVPTKDSNGISTLAGRKSMLKLADRLTTGFFSCVSSYHHRSWQKLLKGTEEIRFMSRKNINELGEPQGLIACAVLSTALPISPLTLFEFLRDESRRCHWDIMLSGGPTQTIVSLAKGQDRGNCATVHAPKSQDKSNKLILQDSSTNSYESAIAFAQVEADSLQSVMTGCDSSSVPVLASGFAILPDGLESKPVVITTRNKDEKGGMEGGSLLTIGFQILANPSPTANLTAETIEAVTSLVSCTLHNIKKAMQCED</sequence>
<evidence type="ECO:0000256" key="12">
    <source>
        <dbReference type="SAM" id="MobiDB-lite"/>
    </source>
</evidence>
<dbReference type="AlphaFoldDB" id="A0A833R0B3"/>
<accession>A0A833R0B3</accession>
<feature type="region of interest" description="Disordered" evidence="12">
    <location>
        <begin position="83"/>
        <end position="148"/>
    </location>
</feature>
<dbReference type="Pfam" id="PF25797">
    <property type="entry name" value="PDF2_C"/>
    <property type="match status" value="1"/>
</dbReference>
<dbReference type="PROSITE" id="PS50848">
    <property type="entry name" value="START"/>
    <property type="match status" value="1"/>
</dbReference>
<dbReference type="InterPro" id="IPR023393">
    <property type="entry name" value="START-like_dom_sf"/>
</dbReference>
<dbReference type="Pfam" id="PF01852">
    <property type="entry name" value="START"/>
    <property type="match status" value="1"/>
</dbReference>
<feature type="domain" description="Homeobox" evidence="13">
    <location>
        <begin position="139"/>
        <end position="199"/>
    </location>
</feature>
<keyword evidence="6 9" id="KW-0371">Homeobox</keyword>
<evidence type="ECO:0000256" key="9">
    <source>
        <dbReference type="PROSITE-ProRule" id="PRU00108"/>
    </source>
</evidence>
<evidence type="ECO:0000256" key="11">
    <source>
        <dbReference type="SAM" id="Coils"/>
    </source>
</evidence>
<dbReference type="InterPro" id="IPR057993">
    <property type="entry name" value="HD-Zip_IV_C"/>
</dbReference>
<dbReference type="GO" id="GO:0005634">
    <property type="term" value="C:nucleus"/>
    <property type="evidence" value="ECO:0007669"/>
    <property type="project" value="UniProtKB-SubCell"/>
</dbReference>
<dbReference type="GO" id="GO:0008289">
    <property type="term" value="F:lipid binding"/>
    <property type="evidence" value="ECO:0007669"/>
    <property type="project" value="InterPro"/>
</dbReference>
<evidence type="ECO:0000259" key="14">
    <source>
        <dbReference type="PROSITE" id="PS50848"/>
    </source>
</evidence>
<evidence type="ECO:0000256" key="8">
    <source>
        <dbReference type="ARBA" id="ARBA00023242"/>
    </source>
</evidence>
<dbReference type="Pfam" id="PF00046">
    <property type="entry name" value="Homeodomain"/>
    <property type="match status" value="1"/>
</dbReference>
<protein>
    <submittedName>
        <fullName evidence="15">Homeobox-leucine zipper protein GLABRA 2</fullName>
    </submittedName>
</protein>
<keyword evidence="5 9" id="KW-0238">DNA-binding</keyword>
<evidence type="ECO:0000313" key="15">
    <source>
        <dbReference type="EMBL" id="KAF3330347.1"/>
    </source>
</evidence>
<evidence type="ECO:0000259" key="13">
    <source>
        <dbReference type="PROSITE" id="PS50071"/>
    </source>
</evidence>
<dbReference type="Gene3D" id="3.30.530.20">
    <property type="match status" value="1"/>
</dbReference>
<dbReference type="SMART" id="SM00389">
    <property type="entry name" value="HOX"/>
    <property type="match status" value="1"/>
</dbReference>
<dbReference type="GO" id="GO:0000981">
    <property type="term" value="F:DNA-binding transcription factor activity, RNA polymerase II-specific"/>
    <property type="evidence" value="ECO:0007669"/>
    <property type="project" value="InterPro"/>
</dbReference>
<dbReference type="OrthoDB" id="6159439at2759"/>
<gene>
    <name evidence="15" type="ORF">FCM35_KLT03701</name>
</gene>
<dbReference type="FunFam" id="1.10.10.60:FF:000229">
    <property type="entry name" value="Homeobox-leucine zipper protein HDG1"/>
    <property type="match status" value="1"/>
</dbReference>
<reference evidence="15" key="1">
    <citation type="submission" date="2020-01" db="EMBL/GenBank/DDBJ databases">
        <title>Genome sequence of Kobresia littledalei, the first chromosome-level genome in the family Cyperaceae.</title>
        <authorList>
            <person name="Qu G."/>
        </authorList>
    </citation>
    <scope>NUCLEOTIDE SEQUENCE</scope>
    <source>
        <strain evidence="15">C.B.Clarke</strain>
        <tissue evidence="15">Leaf</tissue>
    </source>
</reference>
<evidence type="ECO:0000256" key="6">
    <source>
        <dbReference type="ARBA" id="ARBA00023155"/>
    </source>
</evidence>
<keyword evidence="4 11" id="KW-0175">Coiled coil</keyword>
<dbReference type="CDD" id="cd08875">
    <property type="entry name" value="START_ArGLABRA2_like"/>
    <property type="match status" value="1"/>
</dbReference>
<dbReference type="InterPro" id="IPR002913">
    <property type="entry name" value="START_lipid-bd_dom"/>
</dbReference>
<comment type="caution">
    <text evidence="15">The sequence shown here is derived from an EMBL/GenBank/DDBJ whole genome shotgun (WGS) entry which is preliminary data.</text>
</comment>
<feature type="region of interest" description="Disordered" evidence="12">
    <location>
        <begin position="271"/>
        <end position="290"/>
    </location>
</feature>
<evidence type="ECO:0000256" key="4">
    <source>
        <dbReference type="ARBA" id="ARBA00023054"/>
    </source>
</evidence>
<keyword evidence="3" id="KW-0805">Transcription regulation</keyword>
<dbReference type="InterPro" id="IPR009057">
    <property type="entry name" value="Homeodomain-like_sf"/>
</dbReference>
<feature type="compositionally biased region" description="Low complexity" evidence="12">
    <location>
        <begin position="279"/>
        <end position="290"/>
    </location>
</feature>
<dbReference type="CDD" id="cd00086">
    <property type="entry name" value="homeodomain"/>
    <property type="match status" value="1"/>
</dbReference>
<dbReference type="PROSITE" id="PS00027">
    <property type="entry name" value="HOMEOBOX_1"/>
    <property type="match status" value="1"/>
</dbReference>
<dbReference type="InterPro" id="IPR042160">
    <property type="entry name" value="HD-Zip_IV"/>
</dbReference>
<dbReference type="PANTHER" id="PTHR45654">
    <property type="entry name" value="HOMEOBOX-LEUCINE ZIPPER PROTEIN MERISTEM L1"/>
    <property type="match status" value="1"/>
</dbReference>
<evidence type="ECO:0000256" key="1">
    <source>
        <dbReference type="ARBA" id="ARBA00004123"/>
    </source>
</evidence>